<gene>
    <name evidence="3" type="ORF">EDD38_7338</name>
</gene>
<protein>
    <submittedName>
        <fullName evidence="3">DNA-binding protein</fullName>
    </submittedName>
</protein>
<dbReference type="AlphaFoldDB" id="A0A3N4R3Q8"/>
<dbReference type="Proteomes" id="UP000266906">
    <property type="component" value="Unassembled WGS sequence"/>
</dbReference>
<dbReference type="InterPro" id="IPR038461">
    <property type="entry name" value="Schlafen_AlbA_2_dom_sf"/>
</dbReference>
<feature type="region of interest" description="Disordered" evidence="1">
    <location>
        <begin position="436"/>
        <end position="457"/>
    </location>
</feature>
<dbReference type="GO" id="GO:0003677">
    <property type="term" value="F:DNA binding"/>
    <property type="evidence" value="ECO:0007669"/>
    <property type="project" value="UniProtKB-KW"/>
</dbReference>
<feature type="domain" description="Schlafen AlbA-2" evidence="2">
    <location>
        <begin position="29"/>
        <end position="124"/>
    </location>
</feature>
<name>A0A3N4R3Q8_9ACTN</name>
<dbReference type="PANTHER" id="PTHR30595">
    <property type="entry name" value="GLPR-RELATED TRANSCRIPTIONAL REPRESSOR"/>
    <property type="match status" value="1"/>
</dbReference>
<proteinExistence type="predicted"/>
<evidence type="ECO:0000259" key="2">
    <source>
        <dbReference type="Pfam" id="PF04326"/>
    </source>
</evidence>
<sequence>MTTSLFAAAAADLTIERIRAFANQPEQVESLTLEFKQEFSSSLVKTVAAMANSYGGLIMVGVLDKVEDGAERVVGVDAQETIDKIAAACHARLDPPWEPTFIPVPLNDGSGRSVVVVRVDHTVAPRPVLIELKAPIRLTGQNSTADRARLLQLVREEQVGGALGLGQSLMAPRMETGGDGKATEDFILRTGINLPMGEAGTWRPLSEQGVAALAKALNNSPLPNALLNLMQGGETGHVGFRPLGHNRARTARLVWHIISRSPVEHPVEAVVTLKLPEVYGTTSAAPMATLTVDVHARIRLFAASLKQMAWPFVYPVPDLAELFDGLVRTLVDNTVVTELARLADIDASLVAQPRELHLVADGPVADLLHPEGLRQIPDSGGSHGGTFRANPALDLRVAQERQEQVDDWLRQLGLDAGLAGMEALVQRYRTSTANPKAYDTVDEEDASSLSTRTSAAS</sequence>
<keyword evidence="3" id="KW-0238">DNA-binding</keyword>
<dbReference type="InterPro" id="IPR007421">
    <property type="entry name" value="Schlafen_AlbA_2_dom"/>
</dbReference>
<feature type="compositionally biased region" description="Low complexity" evidence="1">
    <location>
        <begin position="447"/>
        <end position="457"/>
    </location>
</feature>
<evidence type="ECO:0000256" key="1">
    <source>
        <dbReference type="SAM" id="MobiDB-lite"/>
    </source>
</evidence>
<dbReference type="Pfam" id="PF04326">
    <property type="entry name" value="SLFN_AlbA_2"/>
    <property type="match status" value="1"/>
</dbReference>
<reference evidence="3 4" key="1">
    <citation type="submission" date="2018-11" db="EMBL/GenBank/DDBJ databases">
        <title>Sequencing the genomes of 1000 actinobacteria strains.</title>
        <authorList>
            <person name="Klenk H.-P."/>
        </authorList>
    </citation>
    <scope>NUCLEOTIDE SEQUENCE [LARGE SCALE GENOMIC DNA]</scope>
    <source>
        <strain evidence="3 4">DSM 44781</strain>
    </source>
</reference>
<evidence type="ECO:0000313" key="3">
    <source>
        <dbReference type="EMBL" id="RPE28028.1"/>
    </source>
</evidence>
<comment type="caution">
    <text evidence="3">The sequence shown here is derived from an EMBL/GenBank/DDBJ whole genome shotgun (WGS) entry which is preliminary data.</text>
</comment>
<dbReference type="PANTHER" id="PTHR30595:SF6">
    <property type="entry name" value="SCHLAFEN ALBA-2 DOMAIN-CONTAINING PROTEIN"/>
    <property type="match status" value="1"/>
</dbReference>
<keyword evidence="4" id="KW-1185">Reference proteome</keyword>
<dbReference type="EMBL" id="RKQG01000003">
    <property type="protein sequence ID" value="RPE28028.1"/>
    <property type="molecule type" value="Genomic_DNA"/>
</dbReference>
<dbReference type="Gene3D" id="3.30.950.30">
    <property type="entry name" value="Schlafen, AAA domain"/>
    <property type="match status" value="1"/>
</dbReference>
<accession>A0A3N4R3Q8</accession>
<evidence type="ECO:0000313" key="4">
    <source>
        <dbReference type="Proteomes" id="UP000266906"/>
    </source>
</evidence>
<dbReference type="RefSeq" id="WP_123821524.1">
    <property type="nucleotide sequence ID" value="NZ_RKQG01000003.1"/>
</dbReference>
<organism evidence="3 4">
    <name type="scientific">Kitasatospora cineracea</name>
    <dbReference type="NCBI Taxonomy" id="88074"/>
    <lineage>
        <taxon>Bacteria</taxon>
        <taxon>Bacillati</taxon>
        <taxon>Actinomycetota</taxon>
        <taxon>Actinomycetes</taxon>
        <taxon>Kitasatosporales</taxon>
        <taxon>Streptomycetaceae</taxon>
        <taxon>Kitasatospora</taxon>
    </lineage>
</organism>